<name>A0A1V9XEG4_9ACAR</name>
<evidence type="ECO:0000256" key="1">
    <source>
        <dbReference type="SAM" id="MobiDB-lite"/>
    </source>
</evidence>
<sequence>QVLRRPSFCRLSSSCPLIPNHLVHGAAAVGAGQGGVPAHGSHSQPAVHPVSAQHGQTAASAASASSSTGAAPLNAFASQHQQQQQPDSQPHMSTSQLTHQGQPSMHPSNEAARLMVNSKGSSVSNSALDSVALRSSPAGDEDDDDAINNVKILVNDITPASSQEFLQASNPSSRRSSASDVRHSPSQGNSIGGNTAQRLAKRGQLHGQSPESPRRQSWSDLSKAGSGIGQIGVGNVIGCHGTTSPLLHGTTGSPKAGNNRRAHKSPIKLQRSVSLNSLESAECDEGGPDSASNSSSELHTSNTGKGAALPSTVTVGSAGAAVSSDGRTSADQTATGGRSAVVAPGAGKPPSGAQSHVSQAATTSGSYAGGGGGGRAGSPGVPQGPVPAAAGAGGSGAPPRGQLPPLQLPLSSEHNYSMQPPPSPRQHRSASSGEAMLLLHRCHEELSQSSAQISAAAVPSGGATCGTGPPPVPPKFAKPLPPGVLLSKKLPPPSLQKSISTPSIVVAQETLLQHSQSDRKQRPLQFLPDIRSGFAPGQILTRSVASSHAAPPAAGHHPQPSQTSPRLNPPPPHKSSLLHSQRSIVYLLEEEDEQPDAPHVQDCVALICRSQYAAHLRYCPGLWICQTGMWPDFPGCLEKVTLLGDRAGGLSRLESERLLGRLL</sequence>
<feature type="compositionally biased region" description="Polar residues" evidence="1">
    <location>
        <begin position="206"/>
        <end position="220"/>
    </location>
</feature>
<feature type="compositionally biased region" description="Low complexity" evidence="1">
    <location>
        <begin position="51"/>
        <end position="71"/>
    </location>
</feature>
<evidence type="ECO:0000313" key="2">
    <source>
        <dbReference type="EMBL" id="OQR71924.1"/>
    </source>
</evidence>
<feature type="compositionally biased region" description="Polar residues" evidence="1">
    <location>
        <begin position="244"/>
        <end position="253"/>
    </location>
</feature>
<comment type="caution">
    <text evidence="2">The sequence shown here is derived from an EMBL/GenBank/DDBJ whole genome shotgun (WGS) entry which is preliminary data.</text>
</comment>
<feature type="compositionally biased region" description="Gly residues" evidence="1">
    <location>
        <begin position="367"/>
        <end position="377"/>
    </location>
</feature>
<feature type="compositionally biased region" description="Low complexity" evidence="1">
    <location>
        <begin position="378"/>
        <end position="390"/>
    </location>
</feature>
<gene>
    <name evidence="2" type="ORF">BIW11_10698</name>
</gene>
<evidence type="ECO:0000313" key="3">
    <source>
        <dbReference type="Proteomes" id="UP000192247"/>
    </source>
</evidence>
<feature type="compositionally biased region" description="Low complexity" evidence="1">
    <location>
        <begin position="453"/>
        <end position="462"/>
    </location>
</feature>
<feature type="compositionally biased region" description="Polar residues" evidence="1">
    <location>
        <begin position="185"/>
        <end position="197"/>
    </location>
</feature>
<feature type="compositionally biased region" description="Pro residues" evidence="1">
    <location>
        <begin position="468"/>
        <end position="482"/>
    </location>
</feature>
<reference evidence="2 3" key="1">
    <citation type="journal article" date="2017" name="Gigascience">
        <title>Draft genome of the honey bee ectoparasitic mite, Tropilaelaps mercedesae, is shaped by the parasitic life history.</title>
        <authorList>
            <person name="Dong X."/>
            <person name="Armstrong S.D."/>
            <person name="Xia D."/>
            <person name="Makepeace B.L."/>
            <person name="Darby A.C."/>
            <person name="Kadowaki T."/>
        </authorList>
    </citation>
    <scope>NUCLEOTIDE SEQUENCE [LARGE SCALE GENOMIC DNA]</scope>
    <source>
        <strain evidence="2">Wuxi-XJTLU</strain>
    </source>
</reference>
<feature type="non-terminal residue" evidence="2">
    <location>
        <position position="1"/>
    </location>
</feature>
<feature type="compositionally biased region" description="Low complexity" evidence="1">
    <location>
        <begin position="397"/>
        <end position="410"/>
    </location>
</feature>
<feature type="compositionally biased region" description="Low complexity" evidence="1">
    <location>
        <begin position="545"/>
        <end position="562"/>
    </location>
</feature>
<dbReference type="AlphaFoldDB" id="A0A1V9XEG4"/>
<feature type="compositionally biased region" description="Low complexity" evidence="1">
    <location>
        <begin position="483"/>
        <end position="498"/>
    </location>
</feature>
<feature type="region of interest" description="Disordered" evidence="1">
    <location>
        <begin position="244"/>
        <end position="431"/>
    </location>
</feature>
<keyword evidence="3" id="KW-1185">Reference proteome</keyword>
<feature type="region of interest" description="Disordered" evidence="1">
    <location>
        <begin position="162"/>
        <end position="225"/>
    </location>
</feature>
<feature type="region of interest" description="Disordered" evidence="1">
    <location>
        <begin position="33"/>
        <end position="108"/>
    </location>
</feature>
<feature type="region of interest" description="Disordered" evidence="1">
    <location>
        <begin position="453"/>
        <end position="498"/>
    </location>
</feature>
<feature type="region of interest" description="Disordered" evidence="1">
    <location>
        <begin position="542"/>
        <end position="577"/>
    </location>
</feature>
<dbReference type="EMBL" id="MNPL01013069">
    <property type="protein sequence ID" value="OQR71924.1"/>
    <property type="molecule type" value="Genomic_DNA"/>
</dbReference>
<feature type="compositionally biased region" description="Polar residues" evidence="1">
    <location>
        <begin position="325"/>
        <end position="336"/>
    </location>
</feature>
<feature type="compositionally biased region" description="Low complexity" evidence="1">
    <location>
        <begin position="78"/>
        <end position="91"/>
    </location>
</feature>
<organism evidence="2 3">
    <name type="scientific">Tropilaelaps mercedesae</name>
    <dbReference type="NCBI Taxonomy" id="418985"/>
    <lineage>
        <taxon>Eukaryota</taxon>
        <taxon>Metazoa</taxon>
        <taxon>Ecdysozoa</taxon>
        <taxon>Arthropoda</taxon>
        <taxon>Chelicerata</taxon>
        <taxon>Arachnida</taxon>
        <taxon>Acari</taxon>
        <taxon>Parasitiformes</taxon>
        <taxon>Mesostigmata</taxon>
        <taxon>Gamasina</taxon>
        <taxon>Dermanyssoidea</taxon>
        <taxon>Laelapidae</taxon>
        <taxon>Tropilaelaps</taxon>
    </lineage>
</organism>
<dbReference type="Proteomes" id="UP000192247">
    <property type="component" value="Unassembled WGS sequence"/>
</dbReference>
<feature type="compositionally biased region" description="Polar residues" evidence="1">
    <location>
        <begin position="290"/>
        <end position="304"/>
    </location>
</feature>
<feature type="compositionally biased region" description="Low complexity" evidence="1">
    <location>
        <begin position="169"/>
        <end position="179"/>
    </location>
</feature>
<proteinExistence type="predicted"/>
<dbReference type="InParanoid" id="A0A1V9XEG4"/>
<protein>
    <submittedName>
        <fullName evidence="2">Uncharacterized protein</fullName>
    </submittedName>
</protein>
<feature type="compositionally biased region" description="Polar residues" evidence="1">
    <location>
        <begin position="92"/>
        <end position="107"/>
    </location>
</feature>
<accession>A0A1V9XEG4</accession>